<comment type="caution">
    <text evidence="1">The sequence shown here is derived from an EMBL/GenBank/DDBJ whole genome shotgun (WGS) entry which is preliminary data.</text>
</comment>
<evidence type="ECO:0000313" key="2">
    <source>
        <dbReference type="Proteomes" id="UP000195975"/>
    </source>
</evidence>
<proteinExistence type="predicted"/>
<name>A0A9Q5X833_9BACT</name>
<reference evidence="2" key="1">
    <citation type="submission" date="2017-04" db="EMBL/GenBank/DDBJ databases">
        <title>Function of individual gut microbiota members based on whole genome sequencing of pure cultures obtained from chicken caecum.</title>
        <authorList>
            <person name="Medvecky M."/>
            <person name="Cejkova D."/>
            <person name="Polansky O."/>
            <person name="Karasova D."/>
            <person name="Kubasova T."/>
            <person name="Cizek A."/>
            <person name="Rychlik I."/>
        </authorList>
    </citation>
    <scope>NUCLEOTIDE SEQUENCE [LARGE SCALE GENOMIC DNA]</scope>
    <source>
        <strain evidence="2">An42</strain>
    </source>
</reference>
<evidence type="ECO:0000313" key="1">
    <source>
        <dbReference type="EMBL" id="OUO05393.1"/>
    </source>
</evidence>
<dbReference type="InterPro" id="IPR027056">
    <property type="entry name" value="Gluconate_2DH_su3"/>
</dbReference>
<dbReference type="AlphaFoldDB" id="A0A9Q5X833"/>
<gene>
    <name evidence="1" type="ORF">B5F96_08500</name>
</gene>
<dbReference type="RefSeq" id="WP_021863065.1">
    <property type="nucleotide sequence ID" value="NZ_CAJLBM010000020.1"/>
</dbReference>
<organism evidence="1 2">
    <name type="scientific">Parabacteroides johnsonii</name>
    <dbReference type="NCBI Taxonomy" id="387661"/>
    <lineage>
        <taxon>Bacteria</taxon>
        <taxon>Pseudomonadati</taxon>
        <taxon>Bacteroidota</taxon>
        <taxon>Bacteroidia</taxon>
        <taxon>Bacteroidales</taxon>
        <taxon>Tannerellaceae</taxon>
        <taxon>Parabacteroides</taxon>
    </lineage>
</organism>
<protein>
    <recommendedName>
        <fullName evidence="3">Gluconate 2-dehydrogenase subunit 3 family protein</fullName>
    </recommendedName>
</protein>
<accession>A0A9Q5X833</accession>
<evidence type="ECO:0008006" key="3">
    <source>
        <dbReference type="Google" id="ProtNLM"/>
    </source>
</evidence>
<dbReference type="Pfam" id="PF13618">
    <property type="entry name" value="Gluconate_2-dh3"/>
    <property type="match status" value="1"/>
</dbReference>
<sequence>MVNRRAFIKRCFALYGSLLLMPACKKEMGRQQYRCFSIDESECLGAICEQFIPTDEYLGAKEAGVINFIDKLLYQRFPELEPDYKKGIRALEKYSMDVFQKTFANLSWEQQYTVLQQMERKELPETYWEEIPQKKFFDMVLRNTMQGYYGSPRHGGNRDYVSFRMMRLDYPLLVGQNRYE</sequence>
<dbReference type="Proteomes" id="UP000195975">
    <property type="component" value="Unassembled WGS sequence"/>
</dbReference>
<dbReference type="EMBL" id="NFIJ01000007">
    <property type="protein sequence ID" value="OUO05393.1"/>
    <property type="molecule type" value="Genomic_DNA"/>
</dbReference>